<sequence length="1663" mass="178024">MILKRAFLPLAALVGLATVVPATAQESTRVANTATLSFDGSNGRSTISSNTVALDVDRAKLPTRLSARLLPVGYELTGMKCVPNVSFTPAPIDAETLAQAPMVDSVDSLTPLIWVLESVGSNRDPNVRETASIDVTSNLGAVGKLLLLETGPNTGVFAGGVPQLQGGSDDPAIAACNPLNDREITSIKLSFTEDDYSYASDFSLLIDPAGYVFDSSTGALVDGAIVTLLDANDQPAAVYGDDGVSRYPSTVVSGAGVTDASGRVYDFPQGNFRFPLVAPGSYHLKVVPPGNYTAPSIKTPDELAKLRDPKNTPFLINDASYGRPFTLATVDPFYTDIPLDRQGSTQLLLTKVASVREASPGDFVQYKVTIANRGTAPATNIHLTDILPTGLRYEIGSARGAPEPVVSKDGRTLDFAAPTVAAGAAQDVTYVVSITPGAPVGEALNRVLASGTGGATSNEAAASVRITSLLFTDGFTLIGRVTEGDCGDPNRGRKGIAGIRLLLEDGTFVVTDKDGYYHVEGVRPGRHVVQIDTGSISPAFEPVACDSDTRTAGSSISRFVEGVGGILKRVDFQLRPTGRKLGAADALPIAVASAKDAAGDRDWFANQVPGAELLFPTPDYNPRAPVTRVIVKHAAGQHVALFVNGTAVDPINFDTIEMNDDKSIALSRWTGIALNDGDNTLEARVINADGSVAKVLTRTIHSSGAGVNAVFAPAASRLIADGLTRPLIAVRVTDRTGRPVRDGTLVPFKVDQPYGAAIDAELAQGNQIAGRDKAQTIARVTGDDGLAFIALQPTTQAGNVHVVVSLADDKQVRTSDIRAWLQGSAKDWIVVGFGAGTIGYDTLTSRTKTLPNDMKGGVFTDGQIAFYAKGRIKGSWLATIAYDSDRKIDRSRGLLGTIDPDRYYTVYGDGSRQGYDAPTSQKLYLRLERRNFYALFGDFETGLTEGQLTRYSRTLNGVKTEFDNGRVTFTGFAANTDQLYGRDEIQGNGLSGPYRLSGRDIVPNSDKIRLETRDRLRPEQIKATTLLTRHLDYDIDPVAGTLRFRQPVLGRDADLNPVFIVADYETYGSTKHLVTGGRATVKLAKGKVQLGASVLHDESAGNATVAGADIRAKVTRNTEVRAEFATGGRLGLSSGQAWLAEVEHHDRKLDLLAYGRSQDTAFGLGQQNVVEAGTRKFGIDGRYAITEKLSVTATAWHSQQLDGPGMRDAADVRLEYRRPTGTFFVGGQFANDTGVDGGGRQSRLLTVGGSQYFFKGKLEISGQAQVAPGGDKASVDFPTRQQINAALKITDGIRLLGGYEIAGGKDYTVGTARVGFDVSPWKGAKLMSTLNQQDIGENGQRTYAQYGLNQSFAISKAWSADVTLDASQTLRGSIPTGGFVTAFQSTAQGSTAGQYQNDGDYVAVTGGLGYRANKWAWNGRLEYRRSDASTRWGITTDVLRSLGQGRTLAGSFKYYDLTDKKGARASTMNADLALAWRPADSRWSVLDRLQFRNDSADAGFTDTNVLGVPAYGNGFQATLRFINNLAVNYRTGDEGRGHGFEATVYYGSKWVKGSFGSDDYEGYIDATGFELRKDIGPKIDIGIQGSVQHAWERGIWAFSGGPNIGISPAKNLWLSAGYNVSGYRDRDFEDDRYTRQGPYVTLRMKFDQLSVKGFGRNVLGIGR</sequence>
<comment type="caution">
    <text evidence="3">The sequence shown here is derived from an EMBL/GenBank/DDBJ whole genome shotgun (WGS) entry which is preliminary data.</text>
</comment>
<organism evidence="3 4">
    <name type="scientific">Sphingomonas immobilis</name>
    <dbReference type="NCBI Taxonomy" id="3063997"/>
    <lineage>
        <taxon>Bacteria</taxon>
        <taxon>Pseudomonadati</taxon>
        <taxon>Pseudomonadota</taxon>
        <taxon>Alphaproteobacteria</taxon>
        <taxon>Sphingomonadales</taxon>
        <taxon>Sphingomonadaceae</taxon>
        <taxon>Sphingomonas</taxon>
    </lineage>
</organism>
<dbReference type="SUPFAM" id="SSF49464">
    <property type="entry name" value="Carboxypeptidase regulatory domain-like"/>
    <property type="match status" value="1"/>
</dbReference>
<accession>A0ABT8ZUQ9</accession>
<dbReference type="InterPro" id="IPR047589">
    <property type="entry name" value="DUF11_rpt"/>
</dbReference>
<evidence type="ECO:0000313" key="3">
    <source>
        <dbReference type="EMBL" id="MDO7841316.1"/>
    </source>
</evidence>
<dbReference type="InterPro" id="IPR008969">
    <property type="entry name" value="CarboxyPept-like_regulatory"/>
</dbReference>
<gene>
    <name evidence="3" type="ORF">Q5H94_03180</name>
</gene>
<dbReference type="Proteomes" id="UP001176468">
    <property type="component" value="Unassembled WGS sequence"/>
</dbReference>
<dbReference type="NCBIfam" id="TIGR01451">
    <property type="entry name" value="B_ant_repeat"/>
    <property type="match status" value="1"/>
</dbReference>
<reference evidence="3" key="1">
    <citation type="submission" date="2023-07" db="EMBL/GenBank/DDBJ databases">
        <authorList>
            <person name="Kim M.K."/>
        </authorList>
    </citation>
    <scope>NUCLEOTIDE SEQUENCE</scope>
    <source>
        <strain evidence="3">CA1-15</strain>
    </source>
</reference>
<feature type="signal peptide" evidence="1">
    <location>
        <begin position="1"/>
        <end position="24"/>
    </location>
</feature>
<keyword evidence="1" id="KW-0732">Signal</keyword>
<name>A0ABT8ZUQ9_9SPHN</name>
<evidence type="ECO:0000313" key="4">
    <source>
        <dbReference type="Proteomes" id="UP001176468"/>
    </source>
</evidence>
<evidence type="ECO:0000256" key="1">
    <source>
        <dbReference type="SAM" id="SignalP"/>
    </source>
</evidence>
<feature type="chain" id="PRO_5047059528" evidence="1">
    <location>
        <begin position="25"/>
        <end position="1663"/>
    </location>
</feature>
<proteinExistence type="predicted"/>
<dbReference type="EMBL" id="JAUQSZ010000002">
    <property type="protein sequence ID" value="MDO7841316.1"/>
    <property type="molecule type" value="Genomic_DNA"/>
</dbReference>
<protein>
    <submittedName>
        <fullName evidence="3">DUF11 domain-containing protein</fullName>
    </submittedName>
</protein>
<dbReference type="InterPro" id="IPR001434">
    <property type="entry name" value="OmcB-like_DUF11"/>
</dbReference>
<keyword evidence="4" id="KW-1185">Reference proteome</keyword>
<dbReference type="Pfam" id="PF01345">
    <property type="entry name" value="DUF11"/>
    <property type="match status" value="1"/>
</dbReference>
<evidence type="ECO:0000259" key="2">
    <source>
        <dbReference type="Pfam" id="PF01345"/>
    </source>
</evidence>
<feature type="domain" description="DUF11" evidence="2">
    <location>
        <begin position="347"/>
        <end position="451"/>
    </location>
</feature>
<dbReference type="RefSeq" id="WP_304559785.1">
    <property type="nucleotide sequence ID" value="NZ_JAUQSZ010000002.1"/>
</dbReference>